<dbReference type="EMBL" id="ACCJ01000449">
    <property type="protein sequence ID" value="EEG52440.1"/>
    <property type="molecule type" value="Genomic_DNA"/>
</dbReference>
<evidence type="ECO:0000313" key="2">
    <source>
        <dbReference type="Proteomes" id="UP000004756"/>
    </source>
</evidence>
<comment type="caution">
    <text evidence="1">The sequence shown here is derived from an EMBL/GenBank/DDBJ whole genome shotgun (WGS) entry which is preliminary data.</text>
</comment>
<gene>
    <name evidence="1" type="ORF">CLOSTASPAR_05498</name>
</gene>
<dbReference type="Proteomes" id="UP000004756">
    <property type="component" value="Unassembled WGS sequence"/>
</dbReference>
<keyword evidence="2" id="KW-1185">Reference proteome</keyword>
<organism evidence="1 2">
    <name type="scientific">[Clostridium] asparagiforme DSM 15981</name>
    <dbReference type="NCBI Taxonomy" id="518636"/>
    <lineage>
        <taxon>Bacteria</taxon>
        <taxon>Bacillati</taxon>
        <taxon>Bacillota</taxon>
        <taxon>Clostridia</taxon>
        <taxon>Lachnospirales</taxon>
        <taxon>Lachnospiraceae</taxon>
        <taxon>Enterocloster</taxon>
    </lineage>
</organism>
<dbReference type="HOGENOM" id="CLU_2952013_0_0_9"/>
<protein>
    <submittedName>
        <fullName evidence="1">Uncharacterized protein</fullName>
    </submittedName>
</protein>
<dbReference type="AlphaFoldDB" id="C0D8A0"/>
<reference evidence="1 2" key="1">
    <citation type="submission" date="2009-02" db="EMBL/GenBank/DDBJ databases">
        <title>Draft genome sequence of Clostridium asparagiforme (DSM 15981).</title>
        <authorList>
            <person name="Sudarsanam P."/>
            <person name="Ley R."/>
            <person name="Guruge J."/>
            <person name="Turnbaugh P.J."/>
            <person name="Mahowald M."/>
            <person name="Liep D."/>
            <person name="Gordon J."/>
        </authorList>
    </citation>
    <scope>NUCLEOTIDE SEQUENCE [LARGE SCALE GENOMIC DNA]</scope>
    <source>
        <strain evidence="1 2">DSM 15981</strain>
    </source>
</reference>
<accession>C0D8A0</accession>
<proteinExistence type="predicted"/>
<name>C0D8A0_9FIRM</name>
<sequence>MRRRTKWKGAKRSFNQITDQPGCWISPVFCGRIENEKELEGKIWIRSVFGRVIVFRSFW</sequence>
<evidence type="ECO:0000313" key="1">
    <source>
        <dbReference type="EMBL" id="EEG52440.1"/>
    </source>
</evidence>